<evidence type="ECO:0000256" key="5">
    <source>
        <dbReference type="ARBA" id="ARBA00022825"/>
    </source>
</evidence>
<evidence type="ECO:0000259" key="7">
    <source>
        <dbReference type="Pfam" id="PF17676"/>
    </source>
</evidence>
<protein>
    <submittedName>
        <fullName evidence="8">LD-carboxypeptidase</fullName>
    </submittedName>
</protein>
<comment type="caution">
    <text evidence="8">The sequence shown here is derived from an EMBL/GenBank/DDBJ whole genome shotgun (WGS) entry which is preliminary data.</text>
</comment>
<evidence type="ECO:0000256" key="1">
    <source>
        <dbReference type="ARBA" id="ARBA00010233"/>
    </source>
</evidence>
<dbReference type="Gene3D" id="3.40.50.10740">
    <property type="entry name" value="Class I glutamine amidotransferase-like"/>
    <property type="match status" value="1"/>
</dbReference>
<evidence type="ECO:0000256" key="4">
    <source>
        <dbReference type="ARBA" id="ARBA00022801"/>
    </source>
</evidence>
<dbReference type="Pfam" id="PF02016">
    <property type="entry name" value="Peptidase_S66"/>
    <property type="match status" value="1"/>
</dbReference>
<reference evidence="8 9" key="1">
    <citation type="submission" date="2020-08" db="EMBL/GenBank/DDBJ databases">
        <title>Genome public.</title>
        <authorList>
            <person name="Liu C."/>
            <person name="Sun Q."/>
        </authorList>
    </citation>
    <scope>NUCLEOTIDE SEQUENCE [LARGE SCALE GENOMIC DNA]</scope>
    <source>
        <strain evidence="8 9">NSJ-37</strain>
    </source>
</reference>
<dbReference type="RefSeq" id="WP_118678687.1">
    <property type="nucleotide sequence ID" value="NZ_JACRSX010000002.1"/>
</dbReference>
<evidence type="ECO:0000313" key="9">
    <source>
        <dbReference type="Proteomes" id="UP000606193"/>
    </source>
</evidence>
<dbReference type="PANTHER" id="PTHR30237">
    <property type="entry name" value="MURAMOYLTETRAPEPTIDE CARBOXYPEPTIDASE"/>
    <property type="match status" value="1"/>
</dbReference>
<dbReference type="Proteomes" id="UP000606193">
    <property type="component" value="Unassembled WGS sequence"/>
</dbReference>
<feature type="domain" description="LD-carboxypeptidase N-terminal" evidence="6">
    <location>
        <begin position="8"/>
        <end position="118"/>
    </location>
</feature>
<dbReference type="EMBL" id="JACRSX010000002">
    <property type="protein sequence ID" value="MBC8561436.1"/>
    <property type="molecule type" value="Genomic_DNA"/>
</dbReference>
<dbReference type="InterPro" id="IPR029062">
    <property type="entry name" value="Class_I_gatase-like"/>
</dbReference>
<keyword evidence="4" id="KW-0378">Hydrolase</keyword>
<keyword evidence="2" id="KW-0121">Carboxypeptidase</keyword>
<evidence type="ECO:0000313" key="8">
    <source>
        <dbReference type="EMBL" id="MBC8561436.1"/>
    </source>
</evidence>
<dbReference type="InterPro" id="IPR027478">
    <property type="entry name" value="LdcA_N"/>
</dbReference>
<dbReference type="InterPro" id="IPR040449">
    <property type="entry name" value="Peptidase_S66_N"/>
</dbReference>
<accession>A0ABR7MYI3</accession>
<evidence type="ECO:0000256" key="3">
    <source>
        <dbReference type="ARBA" id="ARBA00022670"/>
    </source>
</evidence>
<keyword evidence="9" id="KW-1185">Reference proteome</keyword>
<dbReference type="PIRSF" id="PIRSF028757">
    <property type="entry name" value="LD-carboxypeptidase"/>
    <property type="match status" value="1"/>
</dbReference>
<dbReference type="InterPro" id="IPR040921">
    <property type="entry name" value="Peptidase_S66C"/>
</dbReference>
<evidence type="ECO:0000256" key="2">
    <source>
        <dbReference type="ARBA" id="ARBA00022645"/>
    </source>
</evidence>
<feature type="domain" description="LD-carboxypeptidase C-terminal" evidence="7">
    <location>
        <begin position="164"/>
        <end position="273"/>
    </location>
</feature>
<name>A0ABR7MYI3_9FIRM</name>
<dbReference type="Pfam" id="PF17676">
    <property type="entry name" value="Peptidase_S66C"/>
    <property type="match status" value="1"/>
</dbReference>
<dbReference type="Gene3D" id="3.50.30.60">
    <property type="entry name" value="LD-carboxypeptidase A C-terminal domain-like"/>
    <property type="match status" value="1"/>
</dbReference>
<dbReference type="SUPFAM" id="SSF52317">
    <property type="entry name" value="Class I glutamine amidotransferase-like"/>
    <property type="match status" value="1"/>
</dbReference>
<dbReference type="InterPro" id="IPR003507">
    <property type="entry name" value="S66_fam"/>
</dbReference>
<organism evidence="8 9">
    <name type="scientific">Jutongia huaianensis</name>
    <dbReference type="NCBI Taxonomy" id="2763668"/>
    <lineage>
        <taxon>Bacteria</taxon>
        <taxon>Bacillati</taxon>
        <taxon>Bacillota</taxon>
        <taxon>Clostridia</taxon>
        <taxon>Lachnospirales</taxon>
        <taxon>Lachnospiraceae</taxon>
        <taxon>Jutongia</taxon>
    </lineage>
</organism>
<keyword evidence="5" id="KW-0720">Serine protease</keyword>
<evidence type="ECO:0000259" key="6">
    <source>
        <dbReference type="Pfam" id="PF02016"/>
    </source>
</evidence>
<dbReference type="InterPro" id="IPR027461">
    <property type="entry name" value="Carboxypeptidase_A_C_sf"/>
</dbReference>
<dbReference type="SUPFAM" id="SSF141986">
    <property type="entry name" value="LD-carboxypeptidase A C-terminal domain-like"/>
    <property type="match status" value="1"/>
</dbReference>
<proteinExistence type="inferred from homology"/>
<sequence>MQTRQQAGIVCCSDGLTENQGEVVQKLRETLYQMNVSVIMSPYLYQEAGTAKQKAQALMALYENDEIHDIFDISGGDLANELLPYLDYQRIADSGKIFWGYSDLTSILNGIYSKTGNPGVLYQLRNLIGVCGQEQRRAFYQMLEQDGDDLFRFPYRFIQGTEMEGIVIGGNIRCLLKLAGTDYFPDCHDRILLLESLSGGMSRITAYFSQLQQMGVFERCAGILLGTFTQLEKENGIDAAPILLQRFVRSDLPIAKTQQIGHGVDSKAIMIGRSKCLSVQK</sequence>
<gene>
    <name evidence="8" type="ORF">H8704_02110</name>
</gene>
<dbReference type="PANTHER" id="PTHR30237:SF2">
    <property type="entry name" value="MUREIN TETRAPEPTIDE CARBOXYPEPTIDASE"/>
    <property type="match status" value="1"/>
</dbReference>
<comment type="similarity">
    <text evidence="1">Belongs to the peptidase S66 family.</text>
</comment>
<keyword evidence="3" id="KW-0645">Protease</keyword>